<name>D0UZA5_9ACTN</name>
<evidence type="ECO:0000313" key="2">
    <source>
        <dbReference type="EMBL" id="ACX85557.1"/>
    </source>
</evidence>
<accession>D0UZA5</accession>
<keyword evidence="2" id="KW-0614">Plasmid</keyword>
<feature type="compositionally biased region" description="Acidic residues" evidence="1">
    <location>
        <begin position="30"/>
        <end position="41"/>
    </location>
</feature>
<proteinExistence type="predicted"/>
<sequence>MTSPLNPDKQPALDTPDSDELPWTPPEDPGPIDDPDPDPEPTPDPTPDPSEVPDPEPIAWEPQTWYSATVVCRTSGCPNENRVVDVPLVYSNNGVASYVQVVDGTCGKRSQFLTATKLDPQPEEE</sequence>
<protein>
    <submittedName>
        <fullName evidence="2">PCQ3_56</fullName>
    </submittedName>
</protein>
<dbReference type="AlphaFoldDB" id="D0UZA5"/>
<gene>
    <name evidence="2" type="ORF">pCQ3.56</name>
</gene>
<dbReference type="EMBL" id="GQ983381">
    <property type="protein sequence ID" value="ACX85557.1"/>
    <property type="molecule type" value="Genomic_DNA"/>
</dbReference>
<feature type="compositionally biased region" description="Pro residues" evidence="1">
    <location>
        <begin position="42"/>
        <end position="56"/>
    </location>
</feature>
<feature type="region of interest" description="Disordered" evidence="1">
    <location>
        <begin position="1"/>
        <end position="58"/>
    </location>
</feature>
<organism evidence="2">
    <name type="scientific">Streptomyces sp. W9</name>
    <dbReference type="NCBI Taxonomy" id="682410"/>
    <lineage>
        <taxon>Bacteria</taxon>
        <taxon>Bacillati</taxon>
        <taxon>Actinomycetota</taxon>
        <taxon>Actinomycetes</taxon>
        <taxon>Kitasatosporales</taxon>
        <taxon>Streptomycetaceae</taxon>
        <taxon>Streptomyces</taxon>
    </lineage>
</organism>
<dbReference type="RefSeq" id="WP_012840442.1">
    <property type="nucleotide sequence ID" value="NC_013449.1"/>
</dbReference>
<reference evidence="2" key="1">
    <citation type="journal article" date="2010" name="J. Bacteriol.">
        <title>Characterization of the replication, transfer, and plasmid/lytic phage cycle of the Streptomyces plasmid-phage pZL12.</title>
        <authorList>
            <person name="Zhong L."/>
            <person name="Cheng Q."/>
            <person name="Tian X."/>
            <person name="Zhao L."/>
            <person name="Qin Z."/>
        </authorList>
    </citation>
    <scope>NUCLEOTIDE SEQUENCE</scope>
    <source>
        <strain evidence="2">W9</strain>
        <plasmid evidence="2">pCQ3</plasmid>
    </source>
</reference>
<evidence type="ECO:0000256" key="1">
    <source>
        <dbReference type="SAM" id="MobiDB-lite"/>
    </source>
</evidence>
<geneLocation type="plasmid" evidence="2">
    <name>pCQ3</name>
</geneLocation>